<dbReference type="InterPro" id="IPR009050">
    <property type="entry name" value="Globin-like_sf"/>
</dbReference>
<feature type="domain" description="G-protein coupled receptors family 1 profile" evidence="6">
    <location>
        <begin position="46"/>
        <end position="344"/>
    </location>
</feature>
<evidence type="ECO:0000256" key="3">
    <source>
        <dbReference type="ARBA" id="ARBA00022989"/>
    </source>
</evidence>
<sequence length="565" mass="64827">MASFSVNVTACNTTKINDPARENYEVFARIVNGYLTAICVVLGTIGNLHGIKSVQNANLDKNRGVVLAVSMMALAIWDTILLWCAFFYYGAKKLPGTDNSDALTVIQPWFHAFSQIANTASIWCVVAITTQRYMATRDPFRSNRATKVVHSFRSDRRVSAHSFMLCATYRRLFRLPVLLSILAILVNFPAFFELGTKVCYHVAEKRLSLKLQVMPFRTDPAYLFWYKLLFRMLVTSIGPNLFILFFTLLTIYLLKGSNKSRRQLFHMSDSLLDRYSSRETMQTLISIMLVTKFLLFRSLSFAIDIMEIAGVFTHRGAYSYYLYSLVDMSNFFILLNSATNSLIFLKGSNWLNAKIVERKTMKRKKTICDTGQLFGERLALLTSSWQQAQRMTNGQLGLRVLYSMLRKHPALFDIFRTASFYEFAQLNEEKEKVTQNGARRSFDLITNPNRKEMDAPGMRYQEVADRITKFITEILEMMSTGQSEQFIMQRIRRVGAVHFDKGIHFSSSVWREFKASLLTIMAECEYRSKEEREVALEAWGTFASLIIREMKMGTWAIGDAIGSMS</sequence>
<dbReference type="WBParaSite" id="MBELARI_LOCUS12991">
    <property type="protein sequence ID" value="MBELARI_LOCUS12991"/>
    <property type="gene ID" value="MBELARI_LOCUS12991"/>
</dbReference>
<evidence type="ECO:0000256" key="1">
    <source>
        <dbReference type="ARBA" id="ARBA00004370"/>
    </source>
</evidence>
<proteinExistence type="predicted"/>
<feature type="transmembrane region" description="Helical" evidence="5">
    <location>
        <begin position="65"/>
        <end position="89"/>
    </location>
</feature>
<feature type="transmembrane region" description="Helical" evidence="5">
    <location>
        <begin position="26"/>
        <end position="45"/>
    </location>
</feature>
<dbReference type="GO" id="GO:0019825">
    <property type="term" value="F:oxygen binding"/>
    <property type="evidence" value="ECO:0007669"/>
    <property type="project" value="InterPro"/>
</dbReference>
<dbReference type="Gene3D" id="1.20.1070.10">
    <property type="entry name" value="Rhodopsin 7-helix transmembrane proteins"/>
    <property type="match status" value="1"/>
</dbReference>
<accession>A0AAF3EGA5</accession>
<dbReference type="PANTHER" id="PTHR46641:SF13">
    <property type="entry name" value="G_PROTEIN_RECEP_F1_2 DOMAIN-CONTAINING PROTEIN"/>
    <property type="match status" value="1"/>
</dbReference>
<dbReference type="SUPFAM" id="SSF81321">
    <property type="entry name" value="Family A G protein-coupled receptor-like"/>
    <property type="match status" value="1"/>
</dbReference>
<dbReference type="GO" id="GO:0016020">
    <property type="term" value="C:membrane"/>
    <property type="evidence" value="ECO:0007669"/>
    <property type="project" value="UniProtKB-SubCell"/>
</dbReference>
<dbReference type="GO" id="GO:0020037">
    <property type="term" value="F:heme binding"/>
    <property type="evidence" value="ECO:0007669"/>
    <property type="project" value="InterPro"/>
</dbReference>
<keyword evidence="4 5" id="KW-0472">Membrane</keyword>
<evidence type="ECO:0000313" key="8">
    <source>
        <dbReference type="WBParaSite" id="MBELARI_LOCUS12991"/>
    </source>
</evidence>
<dbReference type="InterPro" id="IPR012292">
    <property type="entry name" value="Globin/Proto"/>
</dbReference>
<dbReference type="InterPro" id="IPR017452">
    <property type="entry name" value="GPCR_Rhodpsn_7TM"/>
</dbReference>
<dbReference type="SUPFAM" id="SSF46458">
    <property type="entry name" value="Globin-like"/>
    <property type="match status" value="1"/>
</dbReference>
<keyword evidence="7" id="KW-1185">Reference proteome</keyword>
<reference evidence="8" key="1">
    <citation type="submission" date="2024-02" db="UniProtKB">
        <authorList>
            <consortium name="WormBaseParasite"/>
        </authorList>
    </citation>
    <scope>IDENTIFICATION</scope>
</reference>
<feature type="transmembrane region" description="Helical" evidence="5">
    <location>
        <begin position="323"/>
        <end position="345"/>
    </location>
</feature>
<dbReference type="CDD" id="cd14978">
    <property type="entry name" value="7tmA_FMRFamide_R-like"/>
    <property type="match status" value="1"/>
</dbReference>
<evidence type="ECO:0000313" key="7">
    <source>
        <dbReference type="Proteomes" id="UP000887575"/>
    </source>
</evidence>
<dbReference type="AlphaFoldDB" id="A0AAF3EGA5"/>
<keyword evidence="3 5" id="KW-1133">Transmembrane helix</keyword>
<feature type="transmembrane region" description="Helical" evidence="5">
    <location>
        <begin position="109"/>
        <end position="128"/>
    </location>
</feature>
<feature type="transmembrane region" description="Helical" evidence="5">
    <location>
        <begin position="172"/>
        <end position="192"/>
    </location>
</feature>
<dbReference type="Proteomes" id="UP000887575">
    <property type="component" value="Unassembled WGS sequence"/>
</dbReference>
<name>A0AAF3EGA5_9BILA</name>
<dbReference type="PANTHER" id="PTHR46641">
    <property type="entry name" value="FMRFAMIDE RECEPTOR-RELATED"/>
    <property type="match status" value="1"/>
</dbReference>
<evidence type="ECO:0000256" key="4">
    <source>
        <dbReference type="ARBA" id="ARBA00023136"/>
    </source>
</evidence>
<keyword evidence="2 5" id="KW-0812">Transmembrane</keyword>
<dbReference type="PROSITE" id="PS50262">
    <property type="entry name" value="G_PROTEIN_RECEP_F1_2"/>
    <property type="match status" value="1"/>
</dbReference>
<evidence type="ECO:0000256" key="5">
    <source>
        <dbReference type="SAM" id="Phobius"/>
    </source>
</evidence>
<dbReference type="Gene3D" id="1.10.490.10">
    <property type="entry name" value="Globins"/>
    <property type="match status" value="1"/>
</dbReference>
<comment type="subcellular location">
    <subcellularLocation>
        <location evidence="1">Membrane</location>
    </subcellularLocation>
</comment>
<dbReference type="InterPro" id="IPR052954">
    <property type="entry name" value="GPCR-Ligand_Int"/>
</dbReference>
<protein>
    <submittedName>
        <fullName evidence="8">G-protein coupled receptors family 1 profile domain-containing protein</fullName>
    </submittedName>
</protein>
<evidence type="ECO:0000256" key="2">
    <source>
        <dbReference type="ARBA" id="ARBA00022692"/>
    </source>
</evidence>
<organism evidence="7 8">
    <name type="scientific">Mesorhabditis belari</name>
    <dbReference type="NCBI Taxonomy" id="2138241"/>
    <lineage>
        <taxon>Eukaryota</taxon>
        <taxon>Metazoa</taxon>
        <taxon>Ecdysozoa</taxon>
        <taxon>Nematoda</taxon>
        <taxon>Chromadorea</taxon>
        <taxon>Rhabditida</taxon>
        <taxon>Rhabditina</taxon>
        <taxon>Rhabditomorpha</taxon>
        <taxon>Rhabditoidea</taxon>
        <taxon>Rhabditidae</taxon>
        <taxon>Mesorhabditinae</taxon>
        <taxon>Mesorhabditis</taxon>
    </lineage>
</organism>
<evidence type="ECO:0000259" key="6">
    <source>
        <dbReference type="PROSITE" id="PS50262"/>
    </source>
</evidence>
<feature type="transmembrane region" description="Helical" evidence="5">
    <location>
        <begin position="228"/>
        <end position="254"/>
    </location>
</feature>